<keyword evidence="2" id="KW-0489">Methyltransferase</keyword>
<keyword evidence="3" id="KW-1185">Reference proteome</keyword>
<comment type="caution">
    <text evidence="2">The sequence shown here is derived from an EMBL/GenBank/DDBJ whole genome shotgun (WGS) entry which is preliminary data.</text>
</comment>
<evidence type="ECO:0000313" key="3">
    <source>
        <dbReference type="Proteomes" id="UP001604335"/>
    </source>
</evidence>
<dbReference type="SUPFAM" id="SSF53335">
    <property type="entry name" value="S-adenosyl-L-methionine-dependent methyltransferases"/>
    <property type="match status" value="1"/>
</dbReference>
<protein>
    <submittedName>
        <fullName evidence="2">Methyltransferase domain-containing protein</fullName>
    </submittedName>
</protein>
<dbReference type="CDD" id="cd02440">
    <property type="entry name" value="AdoMet_MTases"/>
    <property type="match status" value="1"/>
</dbReference>
<dbReference type="PANTHER" id="PTHR42912:SF80">
    <property type="entry name" value="METHYLTRANSFERASE DOMAIN-CONTAINING PROTEIN"/>
    <property type="match status" value="1"/>
</dbReference>
<dbReference type="PANTHER" id="PTHR42912">
    <property type="entry name" value="METHYLTRANSFERASE"/>
    <property type="match status" value="1"/>
</dbReference>
<dbReference type="InterPro" id="IPR041698">
    <property type="entry name" value="Methyltransf_25"/>
</dbReference>
<accession>A0ABW7CBE5</accession>
<dbReference type="EMBL" id="JAZAQF010000043">
    <property type="protein sequence ID" value="MFG3817490.1"/>
    <property type="molecule type" value="Genomic_DNA"/>
</dbReference>
<name>A0ABW7CBE5_9CYAN</name>
<dbReference type="GO" id="GO:0032259">
    <property type="term" value="P:methylation"/>
    <property type="evidence" value="ECO:0007669"/>
    <property type="project" value="UniProtKB-KW"/>
</dbReference>
<dbReference type="RefSeq" id="WP_393011846.1">
    <property type="nucleotide sequence ID" value="NZ_JAZAQF010000043.1"/>
</dbReference>
<keyword evidence="2" id="KW-0808">Transferase</keyword>
<feature type="domain" description="Methyltransferase" evidence="1">
    <location>
        <begin position="201"/>
        <end position="298"/>
    </location>
</feature>
<dbReference type="InterPro" id="IPR050508">
    <property type="entry name" value="Methyltransf_Superfamily"/>
</dbReference>
<evidence type="ECO:0000259" key="1">
    <source>
        <dbReference type="Pfam" id="PF13649"/>
    </source>
</evidence>
<gene>
    <name evidence="2" type="ORF">VPK24_07560</name>
</gene>
<dbReference type="Pfam" id="PF13649">
    <property type="entry name" value="Methyltransf_25"/>
    <property type="match status" value="1"/>
</dbReference>
<proteinExistence type="predicted"/>
<organism evidence="2 3">
    <name type="scientific">Limnothrix redekei LRLZ20PSL1</name>
    <dbReference type="NCBI Taxonomy" id="3112953"/>
    <lineage>
        <taxon>Bacteria</taxon>
        <taxon>Bacillati</taxon>
        <taxon>Cyanobacteriota</taxon>
        <taxon>Cyanophyceae</taxon>
        <taxon>Pseudanabaenales</taxon>
        <taxon>Pseudanabaenaceae</taxon>
        <taxon>Limnothrix</taxon>
    </lineage>
</organism>
<evidence type="ECO:0000313" key="2">
    <source>
        <dbReference type="EMBL" id="MFG3817490.1"/>
    </source>
</evidence>
<dbReference type="Proteomes" id="UP001604335">
    <property type="component" value="Unassembled WGS sequence"/>
</dbReference>
<sequence>MTATTDRRPQQPFPLPNPNDLLKLAYQTFQQGKGAFSLAHKQMNTRVLNAIKPLPQRNQSLPPEVFQLLQRRMQTLLETDWQDVEQGVYGPELVFENAWDEFLKFYPLVIWDGFQTWMRLSEKRFQEFSPSIDTNGYPKYYLQNFHYQTDGYLSDWSANLYDLQVELLFNGTADVMRRRVLAPIAQGARAFPEVTGRDLRVLDVACGTGRTLRFLRSILPKAALFGLDLSPAYLRKANQTLSQQPGELPQLAQGQGEALPYVDDYFHITTSTFLFHELPGPVRSQVIQELFRVTKPGGTVVLCDSIQSADVPELEPVLAGFPAAFHEPFYRHYITDDLVDYLDKAGFEQVETSTHFLSKYWVARKPSDRPENSEN</sequence>
<dbReference type="Gene3D" id="3.40.50.150">
    <property type="entry name" value="Vaccinia Virus protein VP39"/>
    <property type="match status" value="1"/>
</dbReference>
<dbReference type="InterPro" id="IPR029063">
    <property type="entry name" value="SAM-dependent_MTases_sf"/>
</dbReference>
<dbReference type="GO" id="GO:0008168">
    <property type="term" value="F:methyltransferase activity"/>
    <property type="evidence" value="ECO:0007669"/>
    <property type="project" value="UniProtKB-KW"/>
</dbReference>
<reference evidence="3" key="1">
    <citation type="journal article" date="2024" name="Algal Res.">
        <title>Biochemical, toxicological and genomic investigation of a high-biomass producing Limnothrix strain isolated from Italian shallow drinking water reservoir.</title>
        <authorList>
            <person name="Simonazzi M."/>
            <person name="Shishido T.K."/>
            <person name="Delbaje E."/>
            <person name="Wahlsten M."/>
            <person name="Fewer D.P."/>
            <person name="Sivonen K."/>
            <person name="Pezzolesi L."/>
            <person name="Pistocchi R."/>
        </authorList>
    </citation>
    <scope>NUCLEOTIDE SEQUENCE [LARGE SCALE GENOMIC DNA]</scope>
    <source>
        <strain evidence="3">LRLZ20PSL1</strain>
    </source>
</reference>